<dbReference type="Gene3D" id="3.90.550.10">
    <property type="entry name" value="Spore Coat Polysaccharide Biosynthesis Protein SpsA, Chain A"/>
    <property type="match status" value="1"/>
</dbReference>
<protein>
    <submittedName>
        <fullName evidence="3">Transcriptional regulator TrmB</fullName>
    </submittedName>
</protein>
<dbReference type="eggNOG" id="arCOG02037">
    <property type="taxonomic scope" value="Archaea"/>
</dbReference>
<dbReference type="PATRIC" id="fig|1132509.6.peg.3191"/>
<accession>M0LTP3</accession>
<dbReference type="InterPro" id="IPR005835">
    <property type="entry name" value="NTP_transferase_dom"/>
</dbReference>
<name>M0LTP3_9EURY</name>
<comment type="caution">
    <text evidence="3">The sequence shown here is derived from an EMBL/GenBank/DDBJ whole genome shotgun (WGS) entry which is preliminary data.</text>
</comment>
<dbReference type="InterPro" id="IPR051797">
    <property type="entry name" value="TrmB-like"/>
</dbReference>
<feature type="domain" description="Nucleotidyl transferase" evidence="2">
    <location>
        <begin position="14"/>
        <end position="114"/>
    </location>
</feature>
<dbReference type="EMBL" id="AOMB01000038">
    <property type="protein sequence ID" value="EMA36821.1"/>
    <property type="molecule type" value="Genomic_DNA"/>
</dbReference>
<gene>
    <name evidence="3" type="ORF">C447_13689</name>
</gene>
<dbReference type="Proteomes" id="UP000011566">
    <property type="component" value="Unassembled WGS sequence"/>
</dbReference>
<evidence type="ECO:0000256" key="1">
    <source>
        <dbReference type="SAM" id="Coils"/>
    </source>
</evidence>
<organism evidence="3 4">
    <name type="scientific">Halococcus hamelinensis 100A6</name>
    <dbReference type="NCBI Taxonomy" id="1132509"/>
    <lineage>
        <taxon>Archaea</taxon>
        <taxon>Methanobacteriati</taxon>
        <taxon>Methanobacteriota</taxon>
        <taxon>Stenosarchaea group</taxon>
        <taxon>Halobacteria</taxon>
        <taxon>Halobacteriales</taxon>
        <taxon>Halococcaceae</taxon>
        <taxon>Halococcus</taxon>
    </lineage>
</organism>
<evidence type="ECO:0000259" key="2">
    <source>
        <dbReference type="Pfam" id="PF00483"/>
    </source>
</evidence>
<reference evidence="3 4" key="1">
    <citation type="journal article" date="2014" name="PLoS Genet.">
        <title>Phylogenetically driven sequencing of extremely halophilic archaea reveals strategies for static and dynamic osmo-response.</title>
        <authorList>
            <person name="Becker E.A."/>
            <person name="Seitzer P.M."/>
            <person name="Tritt A."/>
            <person name="Larsen D."/>
            <person name="Krusor M."/>
            <person name="Yao A.I."/>
            <person name="Wu D."/>
            <person name="Madern D."/>
            <person name="Eisen J.A."/>
            <person name="Darling A.E."/>
            <person name="Facciotti M.T."/>
        </authorList>
    </citation>
    <scope>NUCLEOTIDE SEQUENCE [LARGE SCALE GENOMIC DNA]</scope>
    <source>
        <strain evidence="3 4">100A6</strain>
    </source>
</reference>
<feature type="coiled-coil region" evidence="1">
    <location>
        <begin position="25"/>
        <end position="52"/>
    </location>
</feature>
<keyword evidence="1" id="KW-0175">Coiled coil</keyword>
<dbReference type="Pfam" id="PF00483">
    <property type="entry name" value="NTP_transferase"/>
    <property type="match status" value="1"/>
</dbReference>
<dbReference type="AlphaFoldDB" id="M0LTP3"/>
<dbReference type="SUPFAM" id="SSF53448">
    <property type="entry name" value="Nucleotide-diphospho-sugar transferases"/>
    <property type="match status" value="1"/>
</dbReference>
<keyword evidence="4" id="KW-1185">Reference proteome</keyword>
<sequence length="210" mass="22705">MVEIQQGNPQYFRAVGVNEAVVVLANRYSSRIDELDQALHDVESRQESTEQSPHEVWSLTGAASIVARAQEMVNAANEEVFLIVGSQSVLTDDLYESLEEAAATGTDVLVGALQSETRDAIRDHVPSAEVFETGLGWLEGPVTGVEEASIGVLLMVDRTELLVSSRTPTDGGEPTERAIHGTGFSNGLVVIARRLLSYGLQDIQDPAREE</sequence>
<proteinExistence type="predicted"/>
<dbReference type="PANTHER" id="PTHR34293">
    <property type="entry name" value="HTH-TYPE TRANSCRIPTIONAL REGULATOR TRMBL2"/>
    <property type="match status" value="1"/>
</dbReference>
<evidence type="ECO:0000313" key="3">
    <source>
        <dbReference type="EMBL" id="EMA36821.1"/>
    </source>
</evidence>
<dbReference type="InterPro" id="IPR029044">
    <property type="entry name" value="Nucleotide-diphossugar_trans"/>
</dbReference>
<evidence type="ECO:0000313" key="4">
    <source>
        <dbReference type="Proteomes" id="UP000011566"/>
    </source>
</evidence>
<dbReference type="PANTHER" id="PTHR34293:SF1">
    <property type="entry name" value="HTH-TYPE TRANSCRIPTIONAL REGULATOR TRMBL2"/>
    <property type="match status" value="1"/>
</dbReference>
<dbReference type="RefSeq" id="WP_007694834.1">
    <property type="nucleotide sequence ID" value="NZ_AOMB01000038.1"/>
</dbReference>